<evidence type="ECO:0000256" key="1">
    <source>
        <dbReference type="SAM" id="Coils"/>
    </source>
</evidence>
<reference evidence="3 4" key="1">
    <citation type="submission" date="2022-05" db="EMBL/GenBank/DDBJ databases">
        <authorList>
            <consortium name="Genoscope - CEA"/>
            <person name="William W."/>
        </authorList>
    </citation>
    <scope>NUCLEOTIDE SEQUENCE [LARGE SCALE GENOMIC DNA]</scope>
</reference>
<protein>
    <submittedName>
        <fullName evidence="3">Uncharacterized protein</fullName>
    </submittedName>
</protein>
<keyword evidence="2" id="KW-0812">Transmembrane</keyword>
<evidence type="ECO:0000256" key="2">
    <source>
        <dbReference type="SAM" id="Phobius"/>
    </source>
</evidence>
<name>A0AAU9X6Q2_9CNID</name>
<comment type="caution">
    <text evidence="3">The sequence shown here is derived from an EMBL/GenBank/DDBJ whole genome shotgun (WGS) entry which is preliminary data.</text>
</comment>
<organism evidence="3 4">
    <name type="scientific">Pocillopora meandrina</name>
    <dbReference type="NCBI Taxonomy" id="46732"/>
    <lineage>
        <taxon>Eukaryota</taxon>
        <taxon>Metazoa</taxon>
        <taxon>Cnidaria</taxon>
        <taxon>Anthozoa</taxon>
        <taxon>Hexacorallia</taxon>
        <taxon>Scleractinia</taxon>
        <taxon>Astrocoeniina</taxon>
        <taxon>Pocilloporidae</taxon>
        <taxon>Pocillopora</taxon>
    </lineage>
</organism>
<dbReference type="AlphaFoldDB" id="A0AAU9X6Q2"/>
<accession>A0AAU9X6Q2</accession>
<proteinExistence type="predicted"/>
<evidence type="ECO:0000313" key="3">
    <source>
        <dbReference type="EMBL" id="CAH3138436.1"/>
    </source>
</evidence>
<feature type="coiled-coil region" evidence="1">
    <location>
        <begin position="117"/>
        <end position="187"/>
    </location>
</feature>
<sequence>MEPAQERKPVQSAVYTIKDGQIELARLQQQLTRLEERFDKYFCRLDELEESCQRIQKEFESAEQMIKEEHEFLHEQLTTRKTEKEAAPQLIAMKYGYEKRPAFAINFSLREGESSAVARLQRQFHLLERQMEQHFRDMDEVERLCKLAKEQLDTSKRRITEKYEGVRENAERELQIIAARRKREEERKGGKLVNAAISQSIQEPNAKHQTSGMIYEFFKLACSLLLDILVVYAVFKIAKYFWTTWL</sequence>
<keyword evidence="2" id="KW-1133">Transmembrane helix</keyword>
<gene>
    <name evidence="3" type="ORF">PMEA_00018447</name>
</gene>
<keyword evidence="4" id="KW-1185">Reference proteome</keyword>
<evidence type="ECO:0000313" key="4">
    <source>
        <dbReference type="Proteomes" id="UP001159428"/>
    </source>
</evidence>
<feature type="coiled-coil region" evidence="1">
    <location>
        <begin position="17"/>
        <end position="65"/>
    </location>
</feature>
<dbReference type="Proteomes" id="UP001159428">
    <property type="component" value="Unassembled WGS sequence"/>
</dbReference>
<dbReference type="EMBL" id="CALNXJ010000032">
    <property type="protein sequence ID" value="CAH3138436.1"/>
    <property type="molecule type" value="Genomic_DNA"/>
</dbReference>
<keyword evidence="2" id="KW-0472">Membrane</keyword>
<feature type="transmembrane region" description="Helical" evidence="2">
    <location>
        <begin position="217"/>
        <end position="238"/>
    </location>
</feature>
<keyword evidence="1" id="KW-0175">Coiled coil</keyword>